<dbReference type="SUPFAM" id="SSF74653">
    <property type="entry name" value="TolA/TonB C-terminal domain"/>
    <property type="match status" value="1"/>
</dbReference>
<feature type="region of interest" description="Disordered" evidence="1">
    <location>
        <begin position="136"/>
        <end position="217"/>
    </location>
</feature>
<dbReference type="Pfam" id="PF13103">
    <property type="entry name" value="TonB_2"/>
    <property type="match status" value="1"/>
</dbReference>
<reference evidence="3 4" key="1">
    <citation type="journal article" date="2011" name="Int. J. Syst. Evol. Microbiol.">
        <title>Description of Undibacterium oligocarboniphilum sp. nov., isolated from purified water, and Undibacterium pigrum strain CCUG 49012 as the type strain of Undibacterium parvum sp. nov., and emended descriptions of the genus Undibacterium and the species Undibacterium pigrum.</title>
        <authorList>
            <person name="Eder W."/>
            <person name="Wanner G."/>
            <person name="Ludwig W."/>
            <person name="Busse H.J."/>
            <person name="Ziemke-Kageler F."/>
            <person name="Lang E."/>
        </authorList>
    </citation>
    <scope>NUCLEOTIDE SEQUENCE [LARGE SCALE GENOMIC DNA]</scope>
    <source>
        <strain evidence="3 4">DSM 23061</strain>
    </source>
</reference>
<proteinExistence type="predicted"/>
<gene>
    <name evidence="3" type="ORF">EJN92_13735</name>
</gene>
<dbReference type="OrthoDB" id="5298892at2"/>
<keyword evidence="4" id="KW-1185">Reference proteome</keyword>
<dbReference type="EMBL" id="CP034464">
    <property type="protein sequence ID" value="AZP12976.1"/>
    <property type="molecule type" value="Genomic_DNA"/>
</dbReference>
<name>A0A3Q9BRN9_9BURK</name>
<keyword evidence="2" id="KW-0472">Membrane</keyword>
<organism evidence="3 4">
    <name type="scientific">Undibacterium parvum</name>
    <dbReference type="NCBI Taxonomy" id="401471"/>
    <lineage>
        <taxon>Bacteria</taxon>
        <taxon>Pseudomonadati</taxon>
        <taxon>Pseudomonadota</taxon>
        <taxon>Betaproteobacteria</taxon>
        <taxon>Burkholderiales</taxon>
        <taxon>Oxalobacteraceae</taxon>
        <taxon>Undibacterium</taxon>
    </lineage>
</organism>
<feature type="transmembrane region" description="Helical" evidence="2">
    <location>
        <begin position="20"/>
        <end position="39"/>
    </location>
</feature>
<feature type="compositionally biased region" description="Basic and acidic residues" evidence="1">
    <location>
        <begin position="77"/>
        <end position="90"/>
    </location>
</feature>
<dbReference type="KEGG" id="upv:EJN92_13735"/>
<dbReference type="RefSeq" id="WP_126128352.1">
    <property type="nucleotide sequence ID" value="NZ_CP034464.1"/>
</dbReference>
<evidence type="ECO:0000313" key="4">
    <source>
        <dbReference type="Proteomes" id="UP000275663"/>
    </source>
</evidence>
<evidence type="ECO:0000256" key="1">
    <source>
        <dbReference type="SAM" id="MobiDB-lite"/>
    </source>
</evidence>
<keyword evidence="2" id="KW-0812">Transmembrane</keyword>
<feature type="region of interest" description="Disordered" evidence="1">
    <location>
        <begin position="77"/>
        <end position="98"/>
    </location>
</feature>
<feature type="compositionally biased region" description="Basic and acidic residues" evidence="1">
    <location>
        <begin position="136"/>
        <end position="187"/>
    </location>
</feature>
<evidence type="ECO:0000313" key="3">
    <source>
        <dbReference type="EMBL" id="AZP12976.1"/>
    </source>
</evidence>
<keyword evidence="2" id="KW-1133">Transmembrane helix</keyword>
<dbReference type="AlphaFoldDB" id="A0A3Q9BRN9"/>
<protein>
    <submittedName>
        <fullName evidence="3">Cell envelope integrity protein TolA</fullName>
    </submittedName>
</protein>
<evidence type="ECO:0000256" key="2">
    <source>
        <dbReference type="SAM" id="Phobius"/>
    </source>
</evidence>
<dbReference type="Gene3D" id="3.30.1150.10">
    <property type="match status" value="1"/>
</dbReference>
<sequence length="304" mass="34103">MTNSSLTALSPMIGQRPVQWQSISLAAMVHVLLIVFLWVGVQWQNKESTAVEAEVWDMTTREAAPLPVIEMQLEPEKTIPKPEKIVTKEEPLEDPEIALAQEKKRKRIEKQKQEQELKLEQEREREREKDKALKLEKEKLAEQKKKLEKVAEKSKLDEAEKQKLAELAKQKSKEQASRDKAYEENMRRLTGQAGTSGSGGSGDAAKSTGNNRGDPSYAARIAAKVRSNTVFNTSDNSSNNPTVEYRIDLLPDGSLRGAIRKLKSSGVPAFDEAVEKAIEKSLPFPRDKSGEVPASIVYVHRMKE</sequence>
<dbReference type="Proteomes" id="UP000275663">
    <property type="component" value="Chromosome"/>
</dbReference>
<accession>A0A3Q9BRN9</accession>